<name>A0AAE3XX05_VARPD</name>
<evidence type="ECO:0000313" key="3">
    <source>
        <dbReference type="EMBL" id="MDR6427153.1"/>
    </source>
</evidence>
<sequence>MGIHDRDWYREEMRQRHAKEQAAAAKPAPKASTPRKRIPVDLIDTANPPKLWGADWHWSLQLLVWLAIAALLLMIWRIAR</sequence>
<evidence type="ECO:0000256" key="2">
    <source>
        <dbReference type="SAM" id="Phobius"/>
    </source>
</evidence>
<feature type="transmembrane region" description="Helical" evidence="2">
    <location>
        <begin position="58"/>
        <end position="79"/>
    </location>
</feature>
<gene>
    <name evidence="3" type="ORF">J2738_003291</name>
</gene>
<proteinExistence type="predicted"/>
<feature type="region of interest" description="Disordered" evidence="1">
    <location>
        <begin position="15"/>
        <end position="39"/>
    </location>
</feature>
<keyword evidence="2" id="KW-0472">Membrane</keyword>
<keyword evidence="2" id="KW-1133">Transmembrane helix</keyword>
<protein>
    <submittedName>
        <fullName evidence="3">Uncharacterized protein</fullName>
    </submittedName>
</protein>
<dbReference type="Proteomes" id="UP001184828">
    <property type="component" value="Unassembled WGS sequence"/>
</dbReference>
<accession>A0AAE3XX05</accession>
<reference evidence="3" key="1">
    <citation type="submission" date="2023-07" db="EMBL/GenBank/DDBJ databases">
        <title>Sorghum-associated microbial communities from plants grown in Nebraska, USA.</title>
        <authorList>
            <person name="Schachtman D."/>
        </authorList>
    </citation>
    <scope>NUCLEOTIDE SEQUENCE</scope>
    <source>
        <strain evidence="3">DS2114</strain>
    </source>
</reference>
<organism evidence="3 4">
    <name type="scientific">Variovorax paradoxus</name>
    <dbReference type="NCBI Taxonomy" id="34073"/>
    <lineage>
        <taxon>Bacteria</taxon>
        <taxon>Pseudomonadati</taxon>
        <taxon>Pseudomonadota</taxon>
        <taxon>Betaproteobacteria</taxon>
        <taxon>Burkholderiales</taxon>
        <taxon>Comamonadaceae</taxon>
        <taxon>Variovorax</taxon>
    </lineage>
</organism>
<dbReference type="EMBL" id="JAVDQZ010000004">
    <property type="protein sequence ID" value="MDR6427153.1"/>
    <property type="molecule type" value="Genomic_DNA"/>
</dbReference>
<feature type="compositionally biased region" description="Low complexity" evidence="1">
    <location>
        <begin position="22"/>
        <end position="31"/>
    </location>
</feature>
<evidence type="ECO:0000256" key="1">
    <source>
        <dbReference type="SAM" id="MobiDB-lite"/>
    </source>
</evidence>
<evidence type="ECO:0000313" key="4">
    <source>
        <dbReference type="Proteomes" id="UP001184828"/>
    </source>
</evidence>
<dbReference type="AlphaFoldDB" id="A0AAE3XX05"/>
<keyword evidence="2" id="KW-0812">Transmembrane</keyword>
<comment type="caution">
    <text evidence="3">The sequence shown here is derived from an EMBL/GenBank/DDBJ whole genome shotgun (WGS) entry which is preliminary data.</text>
</comment>